<dbReference type="InterPro" id="IPR043837">
    <property type="entry name" value="Mtf2-like_C"/>
</dbReference>
<feature type="domain" description="Mtf2-like C-terminal" evidence="2">
    <location>
        <begin position="178"/>
        <end position="356"/>
    </location>
</feature>
<dbReference type="Pfam" id="PF19189">
    <property type="entry name" value="Mtf2"/>
    <property type="match status" value="1"/>
</dbReference>
<feature type="region of interest" description="Disordered" evidence="1">
    <location>
        <begin position="49"/>
        <end position="68"/>
    </location>
</feature>
<feature type="region of interest" description="Disordered" evidence="1">
    <location>
        <begin position="212"/>
        <end position="235"/>
    </location>
</feature>
<reference evidence="3 4" key="1">
    <citation type="submission" date="2014-04" db="EMBL/GenBank/DDBJ databases">
        <title>Evolutionary Origins and Diversification of the Mycorrhizal Mutualists.</title>
        <authorList>
            <consortium name="DOE Joint Genome Institute"/>
            <consortium name="Mycorrhizal Genomics Consortium"/>
            <person name="Kohler A."/>
            <person name="Kuo A."/>
            <person name="Nagy L.G."/>
            <person name="Floudas D."/>
            <person name="Copeland A."/>
            <person name="Barry K.W."/>
            <person name="Cichocki N."/>
            <person name="Veneault-Fourrey C."/>
            <person name="LaButti K."/>
            <person name="Lindquist E.A."/>
            <person name="Lipzen A."/>
            <person name="Lundell T."/>
            <person name="Morin E."/>
            <person name="Murat C."/>
            <person name="Riley R."/>
            <person name="Ohm R."/>
            <person name="Sun H."/>
            <person name="Tunlid A."/>
            <person name="Henrissat B."/>
            <person name="Grigoriev I.V."/>
            <person name="Hibbett D.S."/>
            <person name="Martin F."/>
        </authorList>
    </citation>
    <scope>NUCLEOTIDE SEQUENCE [LARGE SCALE GENOMIC DNA]</scope>
    <source>
        <strain evidence="3 4">Koide BX008</strain>
    </source>
</reference>
<dbReference type="Proteomes" id="UP000054549">
    <property type="component" value="Unassembled WGS sequence"/>
</dbReference>
<dbReference type="InParanoid" id="A0A0C2X3V7"/>
<dbReference type="InterPro" id="IPR040009">
    <property type="entry name" value="Mtf2/C5D6.12-like"/>
</dbReference>
<dbReference type="PANTHER" id="PTHR39468">
    <property type="entry name" value="CHROMOSOME 7, WHOLE GENOME SHOTGUN SEQUENCE"/>
    <property type="match status" value="1"/>
</dbReference>
<dbReference type="EMBL" id="KN818227">
    <property type="protein sequence ID" value="KIL68877.1"/>
    <property type="molecule type" value="Genomic_DNA"/>
</dbReference>
<feature type="region of interest" description="Disordered" evidence="1">
    <location>
        <begin position="95"/>
        <end position="117"/>
    </location>
</feature>
<gene>
    <name evidence="3" type="ORF">M378DRAFT_184752</name>
</gene>
<proteinExistence type="predicted"/>
<dbReference type="GO" id="GO:0005739">
    <property type="term" value="C:mitochondrion"/>
    <property type="evidence" value="ECO:0007669"/>
    <property type="project" value="InterPro"/>
</dbReference>
<dbReference type="HOGENOM" id="CLU_039423_0_0_1"/>
<accession>A0A0C2X3V7</accession>
<dbReference type="AlphaFoldDB" id="A0A0C2X3V7"/>
<evidence type="ECO:0000313" key="3">
    <source>
        <dbReference type="EMBL" id="KIL68877.1"/>
    </source>
</evidence>
<protein>
    <recommendedName>
        <fullName evidence="2">Mtf2-like C-terminal domain-containing protein</fullName>
    </recommendedName>
</protein>
<feature type="compositionally biased region" description="Basic and acidic residues" evidence="1">
    <location>
        <begin position="52"/>
        <end position="61"/>
    </location>
</feature>
<dbReference type="STRING" id="946122.A0A0C2X3V7"/>
<evidence type="ECO:0000256" key="1">
    <source>
        <dbReference type="SAM" id="MobiDB-lite"/>
    </source>
</evidence>
<dbReference type="PANTHER" id="PTHR39468:SF1">
    <property type="entry name" value="MTF2-LIKE C-TERMINAL DOMAIN-CONTAINING PROTEIN"/>
    <property type="match status" value="1"/>
</dbReference>
<organism evidence="3 4">
    <name type="scientific">Amanita muscaria (strain Koide BX008)</name>
    <dbReference type="NCBI Taxonomy" id="946122"/>
    <lineage>
        <taxon>Eukaryota</taxon>
        <taxon>Fungi</taxon>
        <taxon>Dikarya</taxon>
        <taxon>Basidiomycota</taxon>
        <taxon>Agaricomycotina</taxon>
        <taxon>Agaricomycetes</taxon>
        <taxon>Agaricomycetidae</taxon>
        <taxon>Agaricales</taxon>
        <taxon>Pluteineae</taxon>
        <taxon>Amanitaceae</taxon>
        <taxon>Amanita</taxon>
    </lineage>
</organism>
<dbReference type="OrthoDB" id="2444174at2759"/>
<sequence length="400" mass="45925">MCLLLQYNSAFLFSRRMNFITRVLQASCSTASLPCRRRWHYVRYYSSGSEPLDAKSDEEASTKAVSNPNSLFSPDDSAWDRVFANLDDYKARSLPSRRDMVPKRRRPSQGQLSRRQAMTAREINAFDEIFNMIFNAAAKHESSDSVPASGSPQVNTFGDIFASLRLNSKSARWTTEQDEFLDRKKEEVDLCSTDVELLHWVQREVLDAFTDSQKTSERDDNIDGSTPPSPHPSKALHIQTYSQLVAYLMRTFREKYRDPHLALALFDQVRHRSLISYVFGCSAQVYNELIETKWACFRDLRGVHDALEEMVVNGVAVDARTRKLVEVVRRQVGDRTAWTENLDISKGEVWNLLLRLDHYVAKSTSLKKKDSKWDQWKKQPLTDKDADGWAFGQWSGTAQG</sequence>
<evidence type="ECO:0000313" key="4">
    <source>
        <dbReference type="Proteomes" id="UP000054549"/>
    </source>
</evidence>
<name>A0A0C2X3V7_AMAMK</name>
<evidence type="ECO:0000259" key="2">
    <source>
        <dbReference type="Pfam" id="PF19189"/>
    </source>
</evidence>
<keyword evidence="4" id="KW-1185">Reference proteome</keyword>